<evidence type="ECO:0000256" key="1">
    <source>
        <dbReference type="SAM" id="MobiDB-lite"/>
    </source>
</evidence>
<organism evidence="2 3">
    <name type="scientific">Vespula pensylvanica</name>
    <name type="common">Western yellow jacket</name>
    <name type="synonym">Wasp</name>
    <dbReference type="NCBI Taxonomy" id="30213"/>
    <lineage>
        <taxon>Eukaryota</taxon>
        <taxon>Metazoa</taxon>
        <taxon>Ecdysozoa</taxon>
        <taxon>Arthropoda</taxon>
        <taxon>Hexapoda</taxon>
        <taxon>Insecta</taxon>
        <taxon>Pterygota</taxon>
        <taxon>Neoptera</taxon>
        <taxon>Endopterygota</taxon>
        <taxon>Hymenoptera</taxon>
        <taxon>Apocrita</taxon>
        <taxon>Aculeata</taxon>
        <taxon>Vespoidea</taxon>
        <taxon>Vespidae</taxon>
        <taxon>Vespinae</taxon>
        <taxon>Vespula</taxon>
    </lineage>
</organism>
<gene>
    <name evidence="2" type="ORF">H0235_001602</name>
</gene>
<sequence length="149" mass="16606">MEERNDRKAKNSGVCEEDGERKGGPKGLLVPDYMKREGEWDGGTERKFAKAEGFHRGQVIVRTAIVVVVVGRIVAASEYEQTGSSLFAATRCSINFSGKACRSEGHQRRLFSALLNPQQYKPPPGPFAYLLIKPTLRDSIQRGYCLSRE</sequence>
<dbReference type="AlphaFoldDB" id="A0A834PHK0"/>
<feature type="region of interest" description="Disordered" evidence="1">
    <location>
        <begin position="1"/>
        <end position="30"/>
    </location>
</feature>
<reference evidence="2" key="1">
    <citation type="journal article" date="2020" name="G3 (Bethesda)">
        <title>High-Quality Assemblies for Three Invasive Social Wasps from the &lt;i&gt;Vespula&lt;/i&gt; Genus.</title>
        <authorList>
            <person name="Harrop T.W.R."/>
            <person name="Guhlin J."/>
            <person name="McLaughlin G.M."/>
            <person name="Permina E."/>
            <person name="Stockwell P."/>
            <person name="Gilligan J."/>
            <person name="Le Lec M.F."/>
            <person name="Gruber M.A.M."/>
            <person name="Quinn O."/>
            <person name="Lovegrove M."/>
            <person name="Duncan E.J."/>
            <person name="Remnant E.J."/>
            <person name="Van Eeckhoven J."/>
            <person name="Graham B."/>
            <person name="Knapp R.A."/>
            <person name="Langford K.W."/>
            <person name="Kronenberg Z."/>
            <person name="Press M.O."/>
            <person name="Eacker S.M."/>
            <person name="Wilson-Rankin E.E."/>
            <person name="Purcell J."/>
            <person name="Lester P.J."/>
            <person name="Dearden P.K."/>
        </authorList>
    </citation>
    <scope>NUCLEOTIDE SEQUENCE</scope>
    <source>
        <strain evidence="2">Volc-1</strain>
    </source>
</reference>
<protein>
    <submittedName>
        <fullName evidence="2">Uncharacterized protein</fullName>
    </submittedName>
</protein>
<keyword evidence="3" id="KW-1185">Reference proteome</keyword>
<accession>A0A834PHK0</accession>
<dbReference type="Proteomes" id="UP000600918">
    <property type="component" value="Unassembled WGS sequence"/>
</dbReference>
<evidence type="ECO:0000313" key="3">
    <source>
        <dbReference type="Proteomes" id="UP000600918"/>
    </source>
</evidence>
<evidence type="ECO:0000313" key="2">
    <source>
        <dbReference type="EMBL" id="KAF7439211.1"/>
    </source>
</evidence>
<comment type="caution">
    <text evidence="2">The sequence shown here is derived from an EMBL/GenBank/DDBJ whole genome shotgun (WGS) entry which is preliminary data.</text>
</comment>
<name>A0A834PHK0_VESPE</name>
<dbReference type="EMBL" id="JACSDY010000001">
    <property type="protein sequence ID" value="KAF7439211.1"/>
    <property type="molecule type" value="Genomic_DNA"/>
</dbReference>
<proteinExistence type="predicted"/>